<dbReference type="Proteomes" id="UP001310890">
    <property type="component" value="Unassembled WGS sequence"/>
</dbReference>
<name>A0AAN7TI78_9PEZI</name>
<reference evidence="2" key="1">
    <citation type="submission" date="2023-08" db="EMBL/GenBank/DDBJ databases">
        <title>Black Yeasts Isolated from many extreme environments.</title>
        <authorList>
            <person name="Coleine C."/>
            <person name="Stajich J.E."/>
            <person name="Selbmann L."/>
        </authorList>
    </citation>
    <scope>NUCLEOTIDE SEQUENCE</scope>
    <source>
        <strain evidence="2">CCFEE 5401</strain>
    </source>
</reference>
<comment type="caution">
    <text evidence="2">The sequence shown here is derived from an EMBL/GenBank/DDBJ whole genome shotgun (WGS) entry which is preliminary data.</text>
</comment>
<gene>
    <name evidence="2" type="ORF">LTR62_008235</name>
</gene>
<dbReference type="EMBL" id="JAVRRL010000084">
    <property type="protein sequence ID" value="KAK5108495.1"/>
    <property type="molecule type" value="Genomic_DNA"/>
</dbReference>
<proteinExistence type="predicted"/>
<dbReference type="AlphaFoldDB" id="A0AAN7TI78"/>
<feature type="domain" description="DUF6314" evidence="1">
    <location>
        <begin position="14"/>
        <end position="172"/>
    </location>
</feature>
<protein>
    <recommendedName>
        <fullName evidence="1">DUF6314 domain-containing protein</fullName>
    </recommendedName>
</protein>
<evidence type="ECO:0000313" key="3">
    <source>
        <dbReference type="Proteomes" id="UP001310890"/>
    </source>
</evidence>
<evidence type="ECO:0000313" key="2">
    <source>
        <dbReference type="EMBL" id="KAK5108495.1"/>
    </source>
</evidence>
<evidence type="ECO:0000259" key="1">
    <source>
        <dbReference type="Pfam" id="PF19834"/>
    </source>
</evidence>
<dbReference type="InterPro" id="IPR045632">
    <property type="entry name" value="DUF6314"/>
</dbReference>
<accession>A0AAN7TI78</accession>
<organism evidence="2 3">
    <name type="scientific">Meristemomyces frigidus</name>
    <dbReference type="NCBI Taxonomy" id="1508187"/>
    <lineage>
        <taxon>Eukaryota</taxon>
        <taxon>Fungi</taxon>
        <taxon>Dikarya</taxon>
        <taxon>Ascomycota</taxon>
        <taxon>Pezizomycotina</taxon>
        <taxon>Dothideomycetes</taxon>
        <taxon>Dothideomycetidae</taxon>
        <taxon>Mycosphaerellales</taxon>
        <taxon>Teratosphaeriaceae</taxon>
        <taxon>Meristemomyces</taxon>
    </lineage>
</organism>
<dbReference type="Pfam" id="PF19834">
    <property type="entry name" value="DUF6314"/>
    <property type="match status" value="1"/>
</dbReference>
<sequence>MGVSTPTKAIFDSLQGSWRMKRSLNSILPGFPSGMFEGTATFTPRRPGAHSVAGELLYAEQGELRTDNGFTLRANRKYIYRYNADEDKISTWFVKEDTKQVDGKEEIDYLFHDIENEGLGPAVVGRGEHLCELDMYWAYYEFRLPKSAGEGQRMDVFGVKYKVKGPQKDYTYVVCELNLLANRLPVPVPCKNRPRSGRSTYDLPLDQWTTLLTLCQQLRTITLRMHSETAWPGRIDIENTLVTFRTALEAAALPRLSEAHFTPIHAMGIVHLRWSGLGVFGFGFPSSRLDLPIVEQSMWQRLQTLDLQVASPFGRAA</sequence>